<dbReference type="AlphaFoldDB" id="A0A1I8Q856"/>
<keyword evidence="3" id="KW-1185">Reference proteome</keyword>
<dbReference type="OrthoDB" id="409374at2759"/>
<feature type="chain" id="PRO_5009327897" description="TIL domain-containing protein" evidence="1">
    <location>
        <begin position="21"/>
        <end position="122"/>
    </location>
</feature>
<accession>A0A1I8Q856</accession>
<organism evidence="2 3">
    <name type="scientific">Stomoxys calcitrans</name>
    <name type="common">Stable fly</name>
    <name type="synonym">Conops calcitrans</name>
    <dbReference type="NCBI Taxonomy" id="35570"/>
    <lineage>
        <taxon>Eukaryota</taxon>
        <taxon>Metazoa</taxon>
        <taxon>Ecdysozoa</taxon>
        <taxon>Arthropoda</taxon>
        <taxon>Hexapoda</taxon>
        <taxon>Insecta</taxon>
        <taxon>Pterygota</taxon>
        <taxon>Neoptera</taxon>
        <taxon>Endopterygota</taxon>
        <taxon>Diptera</taxon>
        <taxon>Brachycera</taxon>
        <taxon>Muscomorpha</taxon>
        <taxon>Muscoidea</taxon>
        <taxon>Muscidae</taxon>
        <taxon>Stomoxys</taxon>
    </lineage>
</organism>
<dbReference type="VEuPathDB" id="VectorBase:SCAU014777"/>
<dbReference type="Proteomes" id="UP000095300">
    <property type="component" value="Unassembled WGS sequence"/>
</dbReference>
<name>A0A1I8Q856_STOCA</name>
<dbReference type="PANTHER" id="PTHR24047">
    <property type="entry name" value="FI01909P-RELATED"/>
    <property type="match status" value="1"/>
</dbReference>
<sequence length="122" mass="13716">MLKKLNCFIVLCMCVGAAVAVPQFWKLNTPSERELFIMDVKTTMSAGICYKQVEAKVNDPEVRMRTVSYCCPGYNRNRLARHSLKCDPICNDDCDNGICAAPDVCECFPGYIRENGRCASIY</sequence>
<proteinExistence type="predicted"/>
<dbReference type="KEGG" id="scac:106085097"/>
<dbReference type="PANTHER" id="PTHR24047:SF29">
    <property type="entry name" value="EATER-RELATED"/>
    <property type="match status" value="1"/>
</dbReference>
<evidence type="ECO:0000313" key="3">
    <source>
        <dbReference type="Proteomes" id="UP000095300"/>
    </source>
</evidence>
<protein>
    <recommendedName>
        <fullName evidence="4">TIL domain-containing protein</fullName>
    </recommendedName>
</protein>
<dbReference type="STRING" id="35570.A0A1I8Q856"/>
<evidence type="ECO:0000256" key="1">
    <source>
        <dbReference type="SAM" id="SignalP"/>
    </source>
</evidence>
<evidence type="ECO:0008006" key="4">
    <source>
        <dbReference type="Google" id="ProtNLM"/>
    </source>
</evidence>
<evidence type="ECO:0000313" key="2">
    <source>
        <dbReference type="EnsemblMetazoa" id="SCAU014777-PA"/>
    </source>
</evidence>
<reference evidence="2" key="1">
    <citation type="submission" date="2020-05" db="UniProtKB">
        <authorList>
            <consortium name="EnsemblMetazoa"/>
        </authorList>
    </citation>
    <scope>IDENTIFICATION</scope>
    <source>
        <strain evidence="2">USDA</strain>
    </source>
</reference>
<dbReference type="Gene3D" id="2.10.25.10">
    <property type="entry name" value="Laminin"/>
    <property type="match status" value="1"/>
</dbReference>
<dbReference type="EnsemblMetazoa" id="SCAU014777-RA">
    <property type="protein sequence ID" value="SCAU014777-PA"/>
    <property type="gene ID" value="SCAU014777"/>
</dbReference>
<gene>
    <name evidence="2" type="primary">106085097</name>
</gene>
<dbReference type="InterPro" id="IPR053255">
    <property type="entry name" value="EGF-like_domain"/>
</dbReference>
<feature type="signal peptide" evidence="1">
    <location>
        <begin position="1"/>
        <end position="20"/>
    </location>
</feature>
<keyword evidence="1" id="KW-0732">Signal</keyword>